<evidence type="ECO:0000256" key="6">
    <source>
        <dbReference type="ARBA" id="ARBA00023242"/>
    </source>
</evidence>
<gene>
    <name evidence="9" type="ORF">LAZ67_4000251</name>
</gene>
<name>A0ABY6KC09_9ARAC</name>
<dbReference type="Proteomes" id="UP001235939">
    <property type="component" value="Chromosome 04"/>
</dbReference>
<evidence type="ECO:0000259" key="8">
    <source>
        <dbReference type="PROSITE" id="PS51968"/>
    </source>
</evidence>
<dbReference type="InterPro" id="IPR007604">
    <property type="entry name" value="CP2"/>
</dbReference>
<dbReference type="Pfam" id="PF25416">
    <property type="entry name" value="GRHL1_C"/>
    <property type="match status" value="1"/>
</dbReference>
<evidence type="ECO:0000256" key="1">
    <source>
        <dbReference type="ARBA" id="ARBA00004123"/>
    </source>
</evidence>
<dbReference type="PANTHER" id="PTHR11037">
    <property type="entry name" value="TRANSCRIPTION FACTOR CP2"/>
    <property type="match status" value="1"/>
</dbReference>
<dbReference type="InterPro" id="IPR013761">
    <property type="entry name" value="SAM/pointed_sf"/>
</dbReference>
<evidence type="ECO:0000313" key="9">
    <source>
        <dbReference type="EMBL" id="UYV66098.1"/>
    </source>
</evidence>
<organism evidence="9 10">
    <name type="scientific">Cordylochernes scorpioides</name>
    <dbReference type="NCBI Taxonomy" id="51811"/>
    <lineage>
        <taxon>Eukaryota</taxon>
        <taxon>Metazoa</taxon>
        <taxon>Ecdysozoa</taxon>
        <taxon>Arthropoda</taxon>
        <taxon>Chelicerata</taxon>
        <taxon>Arachnida</taxon>
        <taxon>Pseudoscorpiones</taxon>
        <taxon>Cheliferoidea</taxon>
        <taxon>Chernetidae</taxon>
        <taxon>Cordylochernes</taxon>
    </lineage>
</organism>
<keyword evidence="5" id="KW-0804">Transcription</keyword>
<dbReference type="EMBL" id="CP092866">
    <property type="protein sequence ID" value="UYV66098.1"/>
    <property type="molecule type" value="Genomic_DNA"/>
</dbReference>
<sequence length="603" mass="66693">MTTSTSHWGVDDIDVSLAADFDGSLSGLGMELGTASFNMRDAEERPVAVHGKKNRLAQSLDEDTSSSTIKRFCISADRDDSSSSRLVGPAVTISAISLLYCCSFSTAAGPFSSPSKQPQLVMGKDTKYQFLLGAATSIATKYGEETMTYLNQGQSYEIKLKKVGDLTELRGKTLRSVIRVGFHERRLQFIEKEQLDTWQQQRPGEKILDIDLPLSYGIQNVTHDLNHINKAEFYWDPTKESGVFIKVNCISTEFTPKKHGGEKGVPFRIQLETFCLDERPHIVSCQVKVFKLYQVLEVLLLFQPKGADRKHKTDKEKMSKRPSFEQNQSEVLYQPPTTATTPTSTTVTTVVCPAPIPDRPLLRATLILYWTILLIYATLKDGIFVMGLSSEAGMSETALWLTQNRFSAFTRSFANFTGTSSLPPPHCHSLTLATATDLLRLSRDDLIQICGIADGIRLYNALHSRAIRPKLTLFVCLSTDHGNSCASPVESSPHSSTGAVFQAIYLESLTAAELCLRLTSSFPAQLGGPPHRIFLQGPAGIHVRVTDSVVANLTSDSIYLLNVLKALDDELLIVRYFKFCTEAGRMRKNAGQRILEDDLSVNS</sequence>
<dbReference type="Pfam" id="PF18016">
    <property type="entry name" value="SAM_3"/>
    <property type="match status" value="1"/>
</dbReference>
<keyword evidence="4 7" id="KW-0238">DNA-binding</keyword>
<proteinExistence type="inferred from homology"/>
<evidence type="ECO:0000256" key="3">
    <source>
        <dbReference type="ARBA" id="ARBA00023015"/>
    </source>
</evidence>
<keyword evidence="10" id="KW-1185">Reference proteome</keyword>
<dbReference type="InterPro" id="IPR057520">
    <property type="entry name" value="GRHL1/CP2_C"/>
</dbReference>
<evidence type="ECO:0000256" key="5">
    <source>
        <dbReference type="ARBA" id="ARBA00023163"/>
    </source>
</evidence>
<feature type="domain" description="Grh/CP2 DB" evidence="8">
    <location>
        <begin position="124"/>
        <end position="365"/>
    </location>
</feature>
<dbReference type="PROSITE" id="PS51968">
    <property type="entry name" value="GRH_CP2_DB"/>
    <property type="match status" value="1"/>
</dbReference>
<keyword evidence="6 7" id="KW-0539">Nucleus</keyword>
<dbReference type="InterPro" id="IPR041418">
    <property type="entry name" value="SAM_3"/>
</dbReference>
<accession>A0ABY6KC09</accession>
<keyword evidence="3" id="KW-0805">Transcription regulation</keyword>
<evidence type="ECO:0000313" key="10">
    <source>
        <dbReference type="Proteomes" id="UP001235939"/>
    </source>
</evidence>
<reference evidence="9 10" key="1">
    <citation type="submission" date="2022-01" db="EMBL/GenBank/DDBJ databases">
        <title>A chromosomal length assembly of Cordylochernes scorpioides.</title>
        <authorList>
            <person name="Zeh D."/>
            <person name="Zeh J."/>
        </authorList>
    </citation>
    <scope>NUCLEOTIDE SEQUENCE [LARGE SCALE GENOMIC DNA]</scope>
    <source>
        <strain evidence="9">IN4F17</strain>
        <tissue evidence="9">Whole Body</tissue>
    </source>
</reference>
<dbReference type="InterPro" id="IPR040167">
    <property type="entry name" value="TF_CP2-like"/>
</dbReference>
<comment type="similarity">
    <text evidence="2">Belongs to the grh/CP2 family. CP2 subfamily.</text>
</comment>
<protein>
    <submittedName>
        <fullName evidence="9">Gem</fullName>
    </submittedName>
</protein>
<dbReference type="Pfam" id="PF04516">
    <property type="entry name" value="CP2"/>
    <property type="match status" value="1"/>
</dbReference>
<dbReference type="PANTHER" id="PTHR11037:SF21">
    <property type="entry name" value="GEMINI, ISOFORM C"/>
    <property type="match status" value="1"/>
</dbReference>
<comment type="subcellular location">
    <subcellularLocation>
        <location evidence="1 7">Nucleus</location>
    </subcellularLocation>
</comment>
<evidence type="ECO:0000256" key="4">
    <source>
        <dbReference type="ARBA" id="ARBA00023125"/>
    </source>
</evidence>
<dbReference type="Gene3D" id="1.10.150.50">
    <property type="entry name" value="Transcription Factor, Ets-1"/>
    <property type="match status" value="1"/>
</dbReference>
<evidence type="ECO:0000256" key="7">
    <source>
        <dbReference type="PROSITE-ProRule" id="PRU01313"/>
    </source>
</evidence>
<evidence type="ECO:0000256" key="2">
    <source>
        <dbReference type="ARBA" id="ARBA00010852"/>
    </source>
</evidence>